<dbReference type="Gene3D" id="3.20.20.70">
    <property type="entry name" value="Aldolase class I"/>
    <property type="match status" value="1"/>
</dbReference>
<dbReference type="UniPathway" id="UPA00070">
    <property type="reaction ID" value="UER00946"/>
</dbReference>
<evidence type="ECO:0000256" key="10">
    <source>
        <dbReference type="ARBA" id="ARBA00022975"/>
    </source>
</evidence>
<dbReference type="AlphaFoldDB" id="A0A1W9I2R7"/>
<dbReference type="PIRSF" id="PIRSF000164">
    <property type="entry name" value="DHO_oxidase"/>
    <property type="match status" value="1"/>
</dbReference>
<dbReference type="InterPro" id="IPR005719">
    <property type="entry name" value="Dihydroorotate_DH_2"/>
</dbReference>
<evidence type="ECO:0000259" key="15">
    <source>
        <dbReference type="Pfam" id="PF01180"/>
    </source>
</evidence>
<evidence type="ECO:0000256" key="9">
    <source>
        <dbReference type="ARBA" id="ARBA00022643"/>
    </source>
</evidence>
<dbReference type="PANTHER" id="PTHR48109:SF4">
    <property type="entry name" value="DIHYDROOROTATE DEHYDROGENASE (QUINONE), MITOCHONDRIAL"/>
    <property type="match status" value="1"/>
</dbReference>
<comment type="similarity">
    <text evidence="5">Belongs to the dihydroorotate dehydrogenase family. Type 2 subfamily.</text>
</comment>
<dbReference type="Proteomes" id="UP000192872">
    <property type="component" value="Unassembled WGS sequence"/>
</dbReference>
<evidence type="ECO:0000256" key="11">
    <source>
        <dbReference type="ARBA" id="ARBA00023002"/>
    </source>
</evidence>
<evidence type="ECO:0000256" key="12">
    <source>
        <dbReference type="ARBA" id="ARBA00023136"/>
    </source>
</evidence>
<dbReference type="PANTHER" id="PTHR48109">
    <property type="entry name" value="DIHYDROOROTATE DEHYDROGENASE (QUINONE), MITOCHONDRIAL-RELATED"/>
    <property type="match status" value="1"/>
</dbReference>
<gene>
    <name evidence="16" type="ORF">A4S15_00410</name>
</gene>
<keyword evidence="12" id="KW-0472">Membrane</keyword>
<dbReference type="NCBIfam" id="NF003645">
    <property type="entry name" value="PRK05286.1-2"/>
    <property type="match status" value="1"/>
</dbReference>
<proteinExistence type="inferred from homology"/>
<protein>
    <recommendedName>
        <fullName evidence="7 14">Dihydroorotate dehydrogenase (quinone)</fullName>
        <ecNumber evidence="6 14">1.3.5.2</ecNumber>
    </recommendedName>
</protein>
<dbReference type="GO" id="GO:0106430">
    <property type="term" value="F:dihydroorotate dehydrogenase (quinone) activity"/>
    <property type="evidence" value="ECO:0007669"/>
    <property type="project" value="UniProtKB-EC"/>
</dbReference>
<dbReference type="CDD" id="cd04738">
    <property type="entry name" value="DHOD_2_like"/>
    <property type="match status" value="1"/>
</dbReference>
<dbReference type="RefSeq" id="WP_376802140.1">
    <property type="nucleotide sequence ID" value="NZ_DBNB01000034.1"/>
</dbReference>
<keyword evidence="10" id="KW-0665">Pyrimidine biosynthesis</keyword>
<reference evidence="16 17" key="1">
    <citation type="journal article" date="2017" name="Water Res.">
        <title>Comammox in drinking water systems.</title>
        <authorList>
            <person name="Wang Y."/>
            <person name="Ma L."/>
            <person name="Mao Y."/>
            <person name="Jiang X."/>
            <person name="Xia Y."/>
            <person name="Yu K."/>
            <person name="Li B."/>
            <person name="Zhang T."/>
        </authorList>
    </citation>
    <scope>NUCLEOTIDE SEQUENCE [LARGE SCALE GENOMIC DNA]</scope>
    <source>
        <strain evidence="16">SG_bin8</strain>
    </source>
</reference>
<evidence type="ECO:0000256" key="4">
    <source>
        <dbReference type="ARBA" id="ARBA00005161"/>
    </source>
</evidence>
<evidence type="ECO:0000256" key="7">
    <source>
        <dbReference type="ARBA" id="ARBA00018366"/>
    </source>
</evidence>
<evidence type="ECO:0000256" key="13">
    <source>
        <dbReference type="ARBA" id="ARBA00048639"/>
    </source>
</evidence>
<accession>A0A1W9I2R7</accession>
<name>A0A1W9I2R7_9HYPH</name>
<evidence type="ECO:0000256" key="8">
    <source>
        <dbReference type="ARBA" id="ARBA00022630"/>
    </source>
</evidence>
<comment type="catalytic activity">
    <reaction evidence="13">
        <text>(S)-dihydroorotate + a quinone = orotate + a quinol</text>
        <dbReference type="Rhea" id="RHEA:30187"/>
        <dbReference type="ChEBI" id="CHEBI:24646"/>
        <dbReference type="ChEBI" id="CHEBI:30839"/>
        <dbReference type="ChEBI" id="CHEBI:30864"/>
        <dbReference type="ChEBI" id="CHEBI:132124"/>
        <dbReference type="EC" id="1.3.5.2"/>
    </reaction>
</comment>
<dbReference type="Pfam" id="PF01180">
    <property type="entry name" value="DHO_dh"/>
    <property type="match status" value="1"/>
</dbReference>
<dbReference type="SUPFAM" id="SSF51395">
    <property type="entry name" value="FMN-linked oxidoreductases"/>
    <property type="match status" value="1"/>
</dbReference>
<comment type="function">
    <text evidence="2">Catalyzes the conversion of dihydroorotate to orotate with quinone as electron acceptor.</text>
</comment>
<dbReference type="GO" id="GO:0005737">
    <property type="term" value="C:cytoplasm"/>
    <property type="evidence" value="ECO:0007669"/>
    <property type="project" value="InterPro"/>
</dbReference>
<evidence type="ECO:0000313" key="16">
    <source>
        <dbReference type="EMBL" id="OQW53975.1"/>
    </source>
</evidence>
<evidence type="ECO:0000256" key="2">
    <source>
        <dbReference type="ARBA" id="ARBA00003125"/>
    </source>
</evidence>
<dbReference type="EC" id="1.3.5.2" evidence="6 14"/>
<dbReference type="STRING" id="1827387.A4S15_00410"/>
<dbReference type="NCBIfam" id="TIGR01036">
    <property type="entry name" value="pyrD_sub2"/>
    <property type="match status" value="1"/>
</dbReference>
<keyword evidence="9" id="KW-0288">FMN</keyword>
<comment type="pathway">
    <text evidence="4">Pyrimidine metabolism; UMP biosynthesis via de novo pathway; orotate from (S)-dihydroorotate (quinone route): step 1/1.</text>
</comment>
<dbReference type="NCBIfam" id="NF003652">
    <property type="entry name" value="PRK05286.2-5"/>
    <property type="match status" value="1"/>
</dbReference>
<dbReference type="InterPro" id="IPR005720">
    <property type="entry name" value="Dihydroorotate_DH_cat"/>
</dbReference>
<dbReference type="GO" id="GO:0006207">
    <property type="term" value="P:'de novo' pyrimidine nucleobase biosynthetic process"/>
    <property type="evidence" value="ECO:0007669"/>
    <property type="project" value="UniProtKB-UniRule"/>
</dbReference>
<comment type="subcellular location">
    <subcellularLocation>
        <location evidence="3">Membrane</location>
    </subcellularLocation>
</comment>
<dbReference type="InterPro" id="IPR012135">
    <property type="entry name" value="Dihydroorotate_DH_1_2"/>
</dbReference>
<dbReference type="InterPro" id="IPR013785">
    <property type="entry name" value="Aldolase_TIM"/>
</dbReference>
<dbReference type="InterPro" id="IPR050074">
    <property type="entry name" value="DHO_dehydrogenase"/>
</dbReference>
<evidence type="ECO:0000256" key="14">
    <source>
        <dbReference type="NCBIfam" id="TIGR01036"/>
    </source>
</evidence>
<keyword evidence="8" id="KW-0285">Flavoprotein</keyword>
<dbReference type="EMBL" id="LWDL01000005">
    <property type="protein sequence ID" value="OQW53975.1"/>
    <property type="molecule type" value="Genomic_DNA"/>
</dbReference>
<comment type="cofactor">
    <cofactor evidence="1">
        <name>FMN</name>
        <dbReference type="ChEBI" id="CHEBI:58210"/>
    </cofactor>
</comment>
<comment type="caution">
    <text evidence="16">The sequence shown here is derived from an EMBL/GenBank/DDBJ whole genome shotgun (WGS) entry which is preliminary data.</text>
</comment>
<dbReference type="GO" id="GO:0044205">
    <property type="term" value="P:'de novo' UMP biosynthetic process"/>
    <property type="evidence" value="ECO:0007669"/>
    <property type="project" value="UniProtKB-UniPathway"/>
</dbReference>
<evidence type="ECO:0000313" key="17">
    <source>
        <dbReference type="Proteomes" id="UP000192872"/>
    </source>
</evidence>
<evidence type="ECO:0000256" key="6">
    <source>
        <dbReference type="ARBA" id="ARBA00012791"/>
    </source>
</evidence>
<evidence type="ECO:0000256" key="3">
    <source>
        <dbReference type="ARBA" id="ARBA00004370"/>
    </source>
</evidence>
<dbReference type="InterPro" id="IPR001295">
    <property type="entry name" value="Dihydroorotate_DH_CS"/>
</dbReference>
<dbReference type="GO" id="GO:0016020">
    <property type="term" value="C:membrane"/>
    <property type="evidence" value="ECO:0007669"/>
    <property type="project" value="UniProtKB-SubCell"/>
</dbReference>
<dbReference type="PROSITE" id="PS00911">
    <property type="entry name" value="DHODEHASE_1"/>
    <property type="match status" value="1"/>
</dbReference>
<sequence>MSSLSLPALHLFEAETAHRLSLEALKALPLACPVKDDPRLAVSLLGLSFANPFGVAAGFDKNAEVPRPLLALGFGHVEIGGVTPRPQSGNPRPRVFRLPADGALINRLGFNNEGMEAVAARLARLKRQGGIIGANLGANKDSTDRTLDYVRLVHRLAPSIDYFTVNVSSPNTPGLRDLQAEAALDDLMARVMEARHTAALARPVLLKIAPDISEAELDGIVAVVRRRAVDGVVLSNTTIARPGLAERRLGSESGGLSGRPLFARSTRLLAHARMRLGDKTPLIGCGGVDSGMAAWTKIRAGASLVQLYTGLVYRGLPLLDEMKAHVTARLSAGGYTTLADAVGGEAATWASEPM</sequence>
<dbReference type="PROSITE" id="PS00912">
    <property type="entry name" value="DHODEHASE_2"/>
    <property type="match status" value="1"/>
</dbReference>
<evidence type="ECO:0000256" key="1">
    <source>
        <dbReference type="ARBA" id="ARBA00001917"/>
    </source>
</evidence>
<evidence type="ECO:0000256" key="5">
    <source>
        <dbReference type="ARBA" id="ARBA00005359"/>
    </source>
</evidence>
<organism evidence="16 17">
    <name type="scientific">Candidatus Raskinella chloraquaticus</name>
    <dbReference type="NCBI Taxonomy" id="1951219"/>
    <lineage>
        <taxon>Bacteria</taxon>
        <taxon>Pseudomonadati</taxon>
        <taxon>Pseudomonadota</taxon>
        <taxon>Alphaproteobacteria</taxon>
        <taxon>Hyphomicrobiales</taxon>
        <taxon>Phreatobacteraceae</taxon>
        <taxon>Candidatus Raskinella</taxon>
    </lineage>
</organism>
<keyword evidence="11" id="KW-0560">Oxidoreductase</keyword>
<feature type="domain" description="Dihydroorotate dehydrogenase catalytic" evidence="15">
    <location>
        <begin position="40"/>
        <end position="329"/>
    </location>
</feature>